<feature type="domain" description="Glycosyltransferase subfamily 4-like N-terminal" evidence="1">
    <location>
        <begin position="7"/>
        <end position="140"/>
    </location>
</feature>
<keyword evidence="2" id="KW-0808">Transferase</keyword>
<dbReference type="PANTHER" id="PTHR12526:SF635">
    <property type="entry name" value="GLYCOSYL TRANSFERASE GROUP 1"/>
    <property type="match status" value="1"/>
</dbReference>
<name>A0ABZ3DBD1_9PROT</name>
<evidence type="ECO:0000259" key="1">
    <source>
        <dbReference type="Pfam" id="PF13579"/>
    </source>
</evidence>
<keyword evidence="2" id="KW-0328">Glycosyltransferase</keyword>
<reference evidence="2 3" key="1">
    <citation type="submission" date="2024-04" db="EMBL/GenBank/DDBJ databases">
        <title>Complete genome sequence of Nguyenibacter vanlangesis HBCM-1154, a strain capable of nitrogen fixation, IAA production, and phosphorus solubilization isolated from sugarcane soil.</title>
        <authorList>
            <person name="MY HANH P."/>
        </authorList>
    </citation>
    <scope>NUCLEOTIDE SEQUENCE [LARGE SCALE GENOMIC DNA]</scope>
    <source>
        <strain evidence="2 3">HBCM 1154</strain>
    </source>
</reference>
<dbReference type="RefSeq" id="WP_342630297.1">
    <property type="nucleotide sequence ID" value="NZ_CP152276.1"/>
</dbReference>
<dbReference type="EC" id="2.4.-.-" evidence="2"/>
<dbReference type="InterPro" id="IPR028098">
    <property type="entry name" value="Glyco_trans_4-like_N"/>
</dbReference>
<dbReference type="SUPFAM" id="SSF53756">
    <property type="entry name" value="UDP-Glycosyltransferase/glycogen phosphorylase"/>
    <property type="match status" value="1"/>
</dbReference>
<sequence length="334" mass="35971">MAGAAMGGAELFFERLCIAQAGDGLDVLPVIRRNAGRAARLRAGGVEAHELAFGGRADLATGLRLRRLLKRFRPRVVVAWMNRAARLAPRGDWVLAGRLGGFYDLSYYRRCDHLIGNTRGIVRWLVEQGWPAARAHYLPNFAVDIHGAAPRRPACLPPGVPFVLALGRLHRNKAFDVLIRAMVHVRGAHLVIAGEGPERPALERLARDLGVADRVHLPGWFDGTAGIVSACDLLVCPSRHEPLGNVIIEAFSAVRPVVAAAAQGPVELITDGGNGLLAPIEDDRALADAISAVLADPALAARLGQAGRDAFDRHYAQAPVLASWRRFLADVEKV</sequence>
<dbReference type="Pfam" id="PF13579">
    <property type="entry name" value="Glyco_trans_4_4"/>
    <property type="match status" value="1"/>
</dbReference>
<evidence type="ECO:0000313" key="3">
    <source>
        <dbReference type="Proteomes" id="UP001449795"/>
    </source>
</evidence>
<dbReference type="Pfam" id="PF13692">
    <property type="entry name" value="Glyco_trans_1_4"/>
    <property type="match status" value="1"/>
</dbReference>
<dbReference type="PANTHER" id="PTHR12526">
    <property type="entry name" value="GLYCOSYLTRANSFERASE"/>
    <property type="match status" value="1"/>
</dbReference>
<dbReference type="CDD" id="cd03811">
    <property type="entry name" value="GT4_GT28_WabH-like"/>
    <property type="match status" value="1"/>
</dbReference>
<dbReference type="GO" id="GO:0016757">
    <property type="term" value="F:glycosyltransferase activity"/>
    <property type="evidence" value="ECO:0007669"/>
    <property type="project" value="UniProtKB-KW"/>
</dbReference>
<accession>A0ABZ3DBD1</accession>
<dbReference type="Proteomes" id="UP001449795">
    <property type="component" value="Chromosome"/>
</dbReference>
<protein>
    <submittedName>
        <fullName evidence="2">Glycosyltransferase</fullName>
        <ecNumber evidence="2">2.4.-.-</ecNumber>
    </submittedName>
</protein>
<dbReference type="Gene3D" id="3.40.50.2000">
    <property type="entry name" value="Glycogen Phosphorylase B"/>
    <property type="match status" value="2"/>
</dbReference>
<gene>
    <name evidence="2" type="ORF">AAC691_21195</name>
</gene>
<evidence type="ECO:0000313" key="2">
    <source>
        <dbReference type="EMBL" id="XAE45156.1"/>
    </source>
</evidence>
<organism evidence="2 3">
    <name type="scientific">Nguyenibacter vanlangensis</name>
    <dbReference type="NCBI Taxonomy" id="1216886"/>
    <lineage>
        <taxon>Bacteria</taxon>
        <taxon>Pseudomonadati</taxon>
        <taxon>Pseudomonadota</taxon>
        <taxon>Alphaproteobacteria</taxon>
        <taxon>Acetobacterales</taxon>
        <taxon>Acetobacteraceae</taxon>
        <taxon>Nguyenibacter</taxon>
    </lineage>
</organism>
<dbReference type="EMBL" id="CP152276">
    <property type="protein sequence ID" value="XAE45156.1"/>
    <property type="molecule type" value="Genomic_DNA"/>
</dbReference>
<keyword evidence="3" id="KW-1185">Reference proteome</keyword>
<proteinExistence type="predicted"/>